<gene>
    <name evidence="2" type="ORF">Scaly_2439500</name>
</gene>
<dbReference type="SUPFAM" id="SSF54160">
    <property type="entry name" value="Chromo domain-like"/>
    <property type="match status" value="1"/>
</dbReference>
<dbReference type="InterPro" id="IPR000953">
    <property type="entry name" value="Chromo/chromo_shadow_dom"/>
</dbReference>
<protein>
    <recommendedName>
        <fullName evidence="1">Chromo domain-containing protein</fullName>
    </recommendedName>
</protein>
<dbReference type="InterPro" id="IPR016197">
    <property type="entry name" value="Chromo-like_dom_sf"/>
</dbReference>
<dbReference type="PANTHER" id="PTHR46148">
    <property type="entry name" value="CHROMO DOMAIN-CONTAINING PROTEIN"/>
    <property type="match status" value="1"/>
</dbReference>
<evidence type="ECO:0000259" key="1">
    <source>
        <dbReference type="PROSITE" id="PS50013"/>
    </source>
</evidence>
<feature type="domain" description="Chromo" evidence="1">
    <location>
        <begin position="188"/>
        <end position="219"/>
    </location>
</feature>
<name>A0AAW2LZQ7_9LAMI</name>
<accession>A0AAW2LZQ7</accession>
<dbReference type="AlphaFoldDB" id="A0AAW2LZQ7"/>
<organism evidence="2">
    <name type="scientific">Sesamum calycinum</name>
    <dbReference type="NCBI Taxonomy" id="2727403"/>
    <lineage>
        <taxon>Eukaryota</taxon>
        <taxon>Viridiplantae</taxon>
        <taxon>Streptophyta</taxon>
        <taxon>Embryophyta</taxon>
        <taxon>Tracheophyta</taxon>
        <taxon>Spermatophyta</taxon>
        <taxon>Magnoliopsida</taxon>
        <taxon>eudicotyledons</taxon>
        <taxon>Gunneridae</taxon>
        <taxon>Pentapetalae</taxon>
        <taxon>asterids</taxon>
        <taxon>lamiids</taxon>
        <taxon>Lamiales</taxon>
        <taxon>Pedaliaceae</taxon>
        <taxon>Sesamum</taxon>
    </lineage>
</organism>
<dbReference type="PANTHER" id="PTHR46148:SF52">
    <property type="entry name" value="OS04G0603800 PROTEIN"/>
    <property type="match status" value="1"/>
</dbReference>
<comment type="caution">
    <text evidence="2">The sequence shown here is derived from an EMBL/GenBank/DDBJ whole genome shotgun (WGS) entry which is preliminary data.</text>
</comment>
<evidence type="ECO:0000313" key="2">
    <source>
        <dbReference type="EMBL" id="KAL0324724.1"/>
    </source>
</evidence>
<dbReference type="PROSITE" id="PS50013">
    <property type="entry name" value="CHROMO_2"/>
    <property type="match status" value="1"/>
</dbReference>
<reference evidence="2" key="2">
    <citation type="journal article" date="2024" name="Plant">
        <title>Genomic evolution and insights into agronomic trait innovations of Sesamum species.</title>
        <authorList>
            <person name="Miao H."/>
            <person name="Wang L."/>
            <person name="Qu L."/>
            <person name="Liu H."/>
            <person name="Sun Y."/>
            <person name="Le M."/>
            <person name="Wang Q."/>
            <person name="Wei S."/>
            <person name="Zheng Y."/>
            <person name="Lin W."/>
            <person name="Duan Y."/>
            <person name="Cao H."/>
            <person name="Xiong S."/>
            <person name="Wang X."/>
            <person name="Wei L."/>
            <person name="Li C."/>
            <person name="Ma Q."/>
            <person name="Ju M."/>
            <person name="Zhao R."/>
            <person name="Li G."/>
            <person name="Mu C."/>
            <person name="Tian Q."/>
            <person name="Mei H."/>
            <person name="Zhang T."/>
            <person name="Gao T."/>
            <person name="Zhang H."/>
        </authorList>
    </citation>
    <scope>NUCLEOTIDE SEQUENCE</scope>
    <source>
        <strain evidence="2">KEN8</strain>
    </source>
</reference>
<dbReference type="InterPro" id="IPR056924">
    <property type="entry name" value="SH3_Tf2-1"/>
</dbReference>
<dbReference type="Pfam" id="PF24626">
    <property type="entry name" value="SH3_Tf2-1"/>
    <property type="match status" value="1"/>
</dbReference>
<dbReference type="EMBL" id="JACGWM010000015">
    <property type="protein sequence ID" value="KAL0324724.1"/>
    <property type="molecule type" value="Genomic_DNA"/>
</dbReference>
<reference evidence="2" key="1">
    <citation type="submission" date="2020-06" db="EMBL/GenBank/DDBJ databases">
        <authorList>
            <person name="Li T."/>
            <person name="Hu X."/>
            <person name="Zhang T."/>
            <person name="Song X."/>
            <person name="Zhang H."/>
            <person name="Dai N."/>
            <person name="Sheng W."/>
            <person name="Hou X."/>
            <person name="Wei L."/>
        </authorList>
    </citation>
    <scope>NUCLEOTIDE SEQUENCE</scope>
    <source>
        <strain evidence="2">KEN8</strain>
        <tissue evidence="2">Leaf</tissue>
    </source>
</reference>
<proteinExistence type="predicted"/>
<sequence length="219" mass="24662">MSSNICSFVHNCPTCQHSKIPPHSPYDLLQPLPIPNQPSSGIIPLTTAPLACPLFRLSTAWVPPSLPGYSVGDTKLATLDDLLAQRQHIFSTLRWNLAHARQRIIQKVNACRTEKEFAESTWVFLKLQQYRQKSTAVRVGAIAYELKLPPAARIHLIFHVSRLRPYYGDPKTQVYPLPDNSYNIPSSEDLTKILSLQVNQNGEQELLVQWKGLPETDAT</sequence>